<keyword evidence="6 10" id="KW-0413">Isomerase</keyword>
<dbReference type="InterPro" id="IPR001250">
    <property type="entry name" value="Man6P_Isoase-1"/>
</dbReference>
<evidence type="ECO:0000256" key="3">
    <source>
        <dbReference type="ARBA" id="ARBA00011956"/>
    </source>
</evidence>
<dbReference type="Pfam" id="PF20511">
    <property type="entry name" value="PMI_typeI_cat"/>
    <property type="match status" value="1"/>
</dbReference>
<feature type="binding site" evidence="8">
    <location>
        <position position="129"/>
    </location>
    <ligand>
        <name>Zn(2+)</name>
        <dbReference type="ChEBI" id="CHEBI:29105"/>
    </ligand>
</feature>
<dbReference type="InterPro" id="IPR016305">
    <property type="entry name" value="Mannose-6-P_Isomerase"/>
</dbReference>
<dbReference type="GO" id="GO:0009298">
    <property type="term" value="P:GDP-mannose biosynthetic process"/>
    <property type="evidence" value="ECO:0007669"/>
    <property type="project" value="InterPro"/>
</dbReference>
<dbReference type="GO" id="GO:0005975">
    <property type="term" value="P:carbohydrate metabolic process"/>
    <property type="evidence" value="ECO:0007669"/>
    <property type="project" value="InterPro"/>
</dbReference>
<dbReference type="GO" id="GO:0005829">
    <property type="term" value="C:cytosol"/>
    <property type="evidence" value="ECO:0007669"/>
    <property type="project" value="TreeGrafter"/>
</dbReference>
<dbReference type="SUPFAM" id="SSF51182">
    <property type="entry name" value="RmlC-like cupins"/>
    <property type="match status" value="1"/>
</dbReference>
<feature type="binding site" evidence="8">
    <location>
        <position position="263"/>
    </location>
    <ligand>
        <name>Zn(2+)</name>
        <dbReference type="ChEBI" id="CHEBI:29105"/>
    </ligand>
</feature>
<keyword evidence="4 8" id="KW-0479">Metal-binding</keyword>
<dbReference type="PANTHER" id="PTHR10309:SF0">
    <property type="entry name" value="MANNOSE-6-PHOSPHATE ISOMERASE"/>
    <property type="match status" value="1"/>
</dbReference>
<dbReference type="Proteomes" id="UP000296352">
    <property type="component" value="Chromosome"/>
</dbReference>
<evidence type="ECO:0000256" key="7">
    <source>
        <dbReference type="PIRSR" id="PIRSR001480-1"/>
    </source>
</evidence>
<feature type="binding site" evidence="8">
    <location>
        <position position="92"/>
    </location>
    <ligand>
        <name>Zn(2+)</name>
        <dbReference type="ChEBI" id="CHEBI:29105"/>
    </ligand>
</feature>
<dbReference type="CDD" id="cd07011">
    <property type="entry name" value="cupin_PMI_type_I_N"/>
    <property type="match status" value="1"/>
</dbReference>
<accession>A0A4P7QE68</accession>
<dbReference type="GO" id="GO:0008270">
    <property type="term" value="F:zinc ion binding"/>
    <property type="evidence" value="ECO:0007669"/>
    <property type="project" value="InterPro"/>
</dbReference>
<evidence type="ECO:0000313" key="10">
    <source>
        <dbReference type="EMBL" id="QCB27875.1"/>
    </source>
</evidence>
<evidence type="ECO:0000256" key="2">
    <source>
        <dbReference type="ARBA" id="ARBA00010772"/>
    </source>
</evidence>
<sequence>MQLLDAHARHYAWGSRTLIPELKGEEPGTRPVAELWFGAHPANPSTIGDERLDDIIAAAPEAMLGAQVCAKFDGRLPFLMKILAAGEPLSLQAHPTPEQARDGFEREDAAGIALDDPKRNYKDTSHKPEIIIALTDFYAMAGFRPLEQTRELFAALNCDGLAHYESMLVDSPEAEESNLRVLFTTWITIPAAIRTKLIEDVTVAAHEYVGSAEPGDWIAGVLRTVIALQEQYPGDPGVLGALLLNHIQLSPGEAVYLDAGELHAYVRGMGVEVMANSDNVLRGGLTSKHVDVPELVRVLNFEALSSPRVEQEDLSQHESLSGGAAWGYPVPIDEFSVVRCELSGDDSVELASSRPGIVLCTAGRTVIEHADPQAGPDPVTLSPGQAVWLPANAAPCKASVGEGAESTQLFIARA</sequence>
<dbReference type="PIRSF" id="PIRSF001480">
    <property type="entry name" value="Mannose-6-phosphate_isomerase"/>
    <property type="match status" value="1"/>
</dbReference>
<dbReference type="PANTHER" id="PTHR10309">
    <property type="entry name" value="MANNOSE-6-PHOSPHATE ISOMERASE"/>
    <property type="match status" value="1"/>
</dbReference>
<dbReference type="EC" id="5.3.1.8" evidence="3"/>
<evidence type="ECO:0000259" key="9">
    <source>
        <dbReference type="Pfam" id="PF20511"/>
    </source>
</evidence>
<evidence type="ECO:0000256" key="8">
    <source>
        <dbReference type="PIRSR" id="PIRSR001480-2"/>
    </source>
</evidence>
<dbReference type="PRINTS" id="PR00714">
    <property type="entry name" value="MAN6PISMRASE"/>
</dbReference>
<dbReference type="Gene3D" id="2.60.120.10">
    <property type="entry name" value="Jelly Rolls"/>
    <property type="match status" value="2"/>
</dbReference>
<dbReference type="InterPro" id="IPR011051">
    <property type="entry name" value="RmlC_Cupin_sf"/>
</dbReference>
<evidence type="ECO:0000256" key="4">
    <source>
        <dbReference type="ARBA" id="ARBA00022723"/>
    </source>
</evidence>
<dbReference type="InterPro" id="IPR014710">
    <property type="entry name" value="RmlC-like_jellyroll"/>
</dbReference>
<evidence type="ECO:0000256" key="6">
    <source>
        <dbReference type="ARBA" id="ARBA00023235"/>
    </source>
</evidence>
<protein>
    <recommendedName>
        <fullName evidence="3">mannose-6-phosphate isomerase</fullName>
        <ecNumber evidence="3">5.3.1.8</ecNumber>
    </recommendedName>
</protein>
<feature type="binding site" evidence="8">
    <location>
        <position position="94"/>
    </location>
    <ligand>
        <name>Zn(2+)</name>
        <dbReference type="ChEBI" id="CHEBI:29105"/>
    </ligand>
</feature>
<comment type="similarity">
    <text evidence="2">Belongs to the mannose-6-phosphate isomerase type 1 family.</text>
</comment>
<evidence type="ECO:0000313" key="11">
    <source>
        <dbReference type="Proteomes" id="UP000296352"/>
    </source>
</evidence>
<keyword evidence="11" id="KW-1185">Reference proteome</keyword>
<evidence type="ECO:0000256" key="1">
    <source>
        <dbReference type="ARBA" id="ARBA00000757"/>
    </source>
</evidence>
<dbReference type="EMBL" id="CP039247">
    <property type="protein sequence ID" value="QCB27875.1"/>
    <property type="molecule type" value="Genomic_DNA"/>
</dbReference>
<gene>
    <name evidence="10" type="primary">manA</name>
    <name evidence="10" type="ORF">CENDO_02885</name>
</gene>
<dbReference type="KEGG" id="cee:CENDO_02885"/>
<keyword evidence="5 8" id="KW-0862">Zinc</keyword>
<dbReference type="RefSeq" id="WP_136140687.1">
    <property type="nucleotide sequence ID" value="NZ_CP039247.1"/>
</dbReference>
<feature type="domain" description="Phosphomannose isomerase type I catalytic" evidence="9">
    <location>
        <begin position="3"/>
        <end position="146"/>
    </location>
</feature>
<feature type="active site" evidence="7">
    <location>
        <position position="282"/>
    </location>
</feature>
<comment type="cofactor">
    <cofactor evidence="8">
        <name>Zn(2+)</name>
        <dbReference type="ChEBI" id="CHEBI:29105"/>
    </cofactor>
    <text evidence="8">Binds 1 zinc ion per subunit.</text>
</comment>
<dbReference type="NCBIfam" id="TIGR00218">
    <property type="entry name" value="manA"/>
    <property type="match status" value="1"/>
</dbReference>
<name>A0A4P7QE68_9CORY</name>
<dbReference type="OrthoDB" id="9792649at2"/>
<dbReference type="GO" id="GO:0004476">
    <property type="term" value="F:mannose-6-phosphate isomerase activity"/>
    <property type="evidence" value="ECO:0007669"/>
    <property type="project" value="UniProtKB-EC"/>
</dbReference>
<dbReference type="AlphaFoldDB" id="A0A4P7QE68"/>
<organism evidence="10 11">
    <name type="scientific">Corynebacterium endometrii</name>
    <dbReference type="NCBI Taxonomy" id="2488819"/>
    <lineage>
        <taxon>Bacteria</taxon>
        <taxon>Bacillati</taxon>
        <taxon>Actinomycetota</taxon>
        <taxon>Actinomycetes</taxon>
        <taxon>Mycobacteriales</taxon>
        <taxon>Corynebacteriaceae</taxon>
        <taxon>Corynebacterium</taxon>
    </lineage>
</organism>
<proteinExistence type="inferred from homology"/>
<comment type="catalytic activity">
    <reaction evidence="1">
        <text>D-mannose 6-phosphate = D-fructose 6-phosphate</text>
        <dbReference type="Rhea" id="RHEA:12356"/>
        <dbReference type="ChEBI" id="CHEBI:58735"/>
        <dbReference type="ChEBI" id="CHEBI:61527"/>
        <dbReference type="EC" id="5.3.1.8"/>
    </reaction>
</comment>
<dbReference type="InterPro" id="IPR046457">
    <property type="entry name" value="PMI_typeI_cat"/>
</dbReference>
<reference evidence="10 11" key="1">
    <citation type="submission" date="2019-04" db="EMBL/GenBank/DDBJ databases">
        <title>Corynebacterium endometrii sp. nov., isolated from the uterus of a cow with endometritis.</title>
        <authorList>
            <person name="Ballas P."/>
            <person name="Ruckert C."/>
            <person name="Wagener K."/>
            <person name="Drillich M."/>
            <person name="Kaempfer P."/>
            <person name="Busse H.-J."/>
            <person name="Ehling-Schulz M."/>
        </authorList>
    </citation>
    <scope>NUCLEOTIDE SEQUENCE [LARGE SCALE GENOMIC DNA]</scope>
    <source>
        <strain evidence="10 11">LMM-1653</strain>
    </source>
</reference>
<evidence type="ECO:0000256" key="5">
    <source>
        <dbReference type="ARBA" id="ARBA00022833"/>
    </source>
</evidence>
<dbReference type="Gene3D" id="1.10.441.10">
    <property type="entry name" value="Phosphomannose Isomerase, domain 2"/>
    <property type="match status" value="1"/>
</dbReference>